<protein>
    <submittedName>
        <fullName evidence="5">Helix-turn-helix transcriptional regulator</fullName>
    </submittedName>
</protein>
<dbReference type="SUPFAM" id="SSF47413">
    <property type="entry name" value="lambda repressor-like DNA-binding domains"/>
    <property type="match status" value="1"/>
</dbReference>
<organism evidence="5 6">
    <name type="scientific">Paralimibaculum aggregatum</name>
    <dbReference type="NCBI Taxonomy" id="3036245"/>
    <lineage>
        <taxon>Bacteria</taxon>
        <taxon>Pseudomonadati</taxon>
        <taxon>Pseudomonadota</taxon>
        <taxon>Alphaproteobacteria</taxon>
        <taxon>Rhodobacterales</taxon>
        <taxon>Paracoccaceae</taxon>
        <taxon>Paralimibaculum</taxon>
    </lineage>
</organism>
<dbReference type="Proteomes" id="UP001239909">
    <property type="component" value="Unassembled WGS sequence"/>
</dbReference>
<comment type="caution">
    <text evidence="5">The sequence shown here is derived from an EMBL/GenBank/DDBJ whole genome shotgun (WGS) entry which is preliminary data.</text>
</comment>
<evidence type="ECO:0000256" key="1">
    <source>
        <dbReference type="ARBA" id="ARBA00023015"/>
    </source>
</evidence>
<dbReference type="RefSeq" id="WP_285672062.1">
    <property type="nucleotide sequence ID" value="NZ_BSYI01000017.1"/>
</dbReference>
<sequence length="463" mass="49354">MSTSIVGARIRERRRSLGLTQADLARRVGISASYLNLIERNRRGIAGKRLADIARALELKVSELDGAAERRLHEQLAEVAADPRLASLGIEAEAAGELIGRFPGWGRAIAALARSEQEQAALVRIFSDRLNHDPFLGETVHRMLTRIAAIRSTAEILDQVPDIDAAQAARFHAILSEESRTLSEVAEALAGYFDKAATPDREVTPGDAVQTFFEEAEHRFPAIEAALAGAPPAATGQAARATAELRSGPVIDRLIEEAPGFGTASARSRARRALLAWAADAAQAPLGAFTAEAAAHAYDIERIAAATGLCIGLVCRRLTALEPAPGRPRFGYIAANAAGAILDLRAIRGFQPVRQATLCPLWALSRAQAAPERALRQLVALPSGHRFVFVARARAVGAAGFAAPRDYVTDMLALTEDDAARTVYGAGLEARAAEEVGTTCRLCPRKRCDHRVEDPLGAEIAAA</sequence>
<evidence type="ECO:0000256" key="2">
    <source>
        <dbReference type="ARBA" id="ARBA00023125"/>
    </source>
</evidence>
<dbReference type="PROSITE" id="PS50943">
    <property type="entry name" value="HTH_CROC1"/>
    <property type="match status" value="1"/>
</dbReference>
<dbReference type="Pfam" id="PF09856">
    <property type="entry name" value="ScfRs"/>
    <property type="match status" value="1"/>
</dbReference>
<gene>
    <name evidence="5" type="ORF">LNKW23_24820</name>
</gene>
<proteinExistence type="predicted"/>
<keyword evidence="1" id="KW-0805">Transcription regulation</keyword>
<evidence type="ECO:0000313" key="5">
    <source>
        <dbReference type="EMBL" id="GMG83269.1"/>
    </source>
</evidence>
<dbReference type="PANTHER" id="PTHR46797">
    <property type="entry name" value="HTH-TYPE TRANSCRIPTIONAL REGULATOR"/>
    <property type="match status" value="1"/>
</dbReference>
<dbReference type="InterPro" id="IPR050807">
    <property type="entry name" value="TransReg_Diox_bact_type"/>
</dbReference>
<dbReference type="CDD" id="cd00093">
    <property type="entry name" value="HTH_XRE"/>
    <property type="match status" value="1"/>
</dbReference>
<evidence type="ECO:0000256" key="3">
    <source>
        <dbReference type="ARBA" id="ARBA00023163"/>
    </source>
</evidence>
<dbReference type="InterPro" id="IPR001387">
    <property type="entry name" value="Cro/C1-type_HTH"/>
</dbReference>
<accession>A0ABQ6LJ37</accession>
<dbReference type="EMBL" id="BSYI01000017">
    <property type="protein sequence ID" value="GMG83269.1"/>
    <property type="molecule type" value="Genomic_DNA"/>
</dbReference>
<reference evidence="5 6" key="1">
    <citation type="submission" date="2023-04" db="EMBL/GenBank/DDBJ databases">
        <title>Marinoamorphus aggregata gen. nov., sp. Nov., isolate from tissue of brittle star Ophioplocus japonicus.</title>
        <authorList>
            <person name="Kawano K."/>
            <person name="Sawayama S."/>
            <person name="Nakagawa S."/>
        </authorList>
    </citation>
    <scope>NUCLEOTIDE SEQUENCE [LARGE SCALE GENOMIC DNA]</scope>
    <source>
        <strain evidence="5 6">NKW23</strain>
    </source>
</reference>
<evidence type="ECO:0000313" key="6">
    <source>
        <dbReference type="Proteomes" id="UP001239909"/>
    </source>
</evidence>
<dbReference type="Gene3D" id="1.10.260.40">
    <property type="entry name" value="lambda repressor-like DNA-binding domains"/>
    <property type="match status" value="1"/>
</dbReference>
<keyword evidence="2" id="KW-0238">DNA-binding</keyword>
<feature type="domain" description="HTH cro/C1-type" evidence="4">
    <location>
        <begin position="10"/>
        <end position="64"/>
    </location>
</feature>
<dbReference type="InterPro" id="IPR018653">
    <property type="entry name" value="ScfR_C"/>
</dbReference>
<dbReference type="InterPro" id="IPR010982">
    <property type="entry name" value="Lambda_DNA-bd_dom_sf"/>
</dbReference>
<evidence type="ECO:0000259" key="4">
    <source>
        <dbReference type="PROSITE" id="PS50943"/>
    </source>
</evidence>
<dbReference type="SMART" id="SM00530">
    <property type="entry name" value="HTH_XRE"/>
    <property type="match status" value="1"/>
</dbReference>
<name>A0ABQ6LJ37_9RHOB</name>
<keyword evidence="6" id="KW-1185">Reference proteome</keyword>
<keyword evidence="3" id="KW-0804">Transcription</keyword>
<dbReference type="PANTHER" id="PTHR46797:SF23">
    <property type="entry name" value="HTH-TYPE TRANSCRIPTIONAL REGULATOR SUTR"/>
    <property type="match status" value="1"/>
</dbReference>
<dbReference type="Pfam" id="PF01381">
    <property type="entry name" value="HTH_3"/>
    <property type="match status" value="1"/>
</dbReference>